<organism evidence="7 8">
    <name type="scientific">Luoshenia tenuis</name>
    <dbReference type="NCBI Taxonomy" id="2763654"/>
    <lineage>
        <taxon>Bacteria</taxon>
        <taxon>Bacillati</taxon>
        <taxon>Bacillota</taxon>
        <taxon>Clostridia</taxon>
        <taxon>Christensenellales</taxon>
        <taxon>Christensenellaceae</taxon>
        <taxon>Luoshenia</taxon>
    </lineage>
</organism>
<dbReference type="GO" id="GO:0016788">
    <property type="term" value="F:hydrolase activity, acting on ester bonds"/>
    <property type="evidence" value="ECO:0007669"/>
    <property type="project" value="UniProtKB-UniRule"/>
</dbReference>
<proteinExistence type="inferred from homology"/>
<evidence type="ECO:0000256" key="1">
    <source>
        <dbReference type="ARBA" id="ARBA00022490"/>
    </source>
</evidence>
<accession>A0A926CZL2</accession>
<evidence type="ECO:0000256" key="2">
    <source>
        <dbReference type="ARBA" id="ARBA00022517"/>
    </source>
</evidence>
<keyword evidence="8" id="KW-1185">Reference proteome</keyword>
<evidence type="ECO:0000259" key="6">
    <source>
        <dbReference type="SMART" id="SM00732"/>
    </source>
</evidence>
<comment type="function">
    <text evidence="5">Could be a nuclease involved in processing of the 5'-end of pre-16S rRNA.</text>
</comment>
<dbReference type="SUPFAM" id="SSF53098">
    <property type="entry name" value="Ribonuclease H-like"/>
    <property type="match status" value="1"/>
</dbReference>
<gene>
    <name evidence="7" type="primary">ruvX</name>
    <name evidence="7" type="ORF">H8699_06275</name>
</gene>
<feature type="domain" description="YqgF/RNase H-like" evidence="6">
    <location>
        <begin position="1"/>
        <end position="101"/>
    </location>
</feature>
<dbReference type="NCBIfam" id="TIGR00250">
    <property type="entry name" value="RNAse_H_YqgF"/>
    <property type="match status" value="1"/>
</dbReference>
<dbReference type="PANTHER" id="PTHR33317:SF4">
    <property type="entry name" value="POLYNUCLEOTIDYL TRANSFERASE, RIBONUCLEASE H-LIKE SUPERFAMILY PROTEIN"/>
    <property type="match status" value="1"/>
</dbReference>
<keyword evidence="2 5" id="KW-0690">Ribosome biogenesis</keyword>
<dbReference type="GO" id="GO:0000967">
    <property type="term" value="P:rRNA 5'-end processing"/>
    <property type="evidence" value="ECO:0007669"/>
    <property type="project" value="UniProtKB-UniRule"/>
</dbReference>
<dbReference type="CDD" id="cd16964">
    <property type="entry name" value="YqgF"/>
    <property type="match status" value="1"/>
</dbReference>
<evidence type="ECO:0000256" key="5">
    <source>
        <dbReference type="HAMAP-Rule" id="MF_00651"/>
    </source>
</evidence>
<dbReference type="InterPro" id="IPR037027">
    <property type="entry name" value="YqgF/RNaseH-like_dom_sf"/>
</dbReference>
<protein>
    <recommendedName>
        <fullName evidence="5">Putative pre-16S rRNA nuclease</fullName>
        <ecNumber evidence="5">3.1.-.-</ecNumber>
    </recommendedName>
</protein>
<dbReference type="Proteomes" id="UP000654279">
    <property type="component" value="Unassembled WGS sequence"/>
</dbReference>
<evidence type="ECO:0000256" key="4">
    <source>
        <dbReference type="ARBA" id="ARBA00022801"/>
    </source>
</evidence>
<dbReference type="Gene3D" id="3.30.420.140">
    <property type="entry name" value="YqgF/RNase H-like domain"/>
    <property type="match status" value="1"/>
</dbReference>
<sequence length="143" mass="15758">MRAIGLDVGNKRIGIAVSDAMGWTAQPLTVYRRKGEAEDIAALCELIADQQADVLVIGLPKSMDGSLRGQALLTQAFGEKLAAGCGLEPVWWDERMTTNMAHQVLIQADVSRKKRKNVVDKIAAVFILQNYLDYLSMQPQKTK</sequence>
<dbReference type="InterPro" id="IPR012337">
    <property type="entry name" value="RNaseH-like_sf"/>
</dbReference>
<comment type="caution">
    <text evidence="7">The sequence shown here is derived from an EMBL/GenBank/DDBJ whole genome shotgun (WGS) entry which is preliminary data.</text>
</comment>
<dbReference type="PANTHER" id="PTHR33317">
    <property type="entry name" value="POLYNUCLEOTIDYL TRANSFERASE, RIBONUCLEASE H-LIKE SUPERFAMILY PROTEIN"/>
    <property type="match status" value="1"/>
</dbReference>
<dbReference type="EMBL" id="JACRSO010000002">
    <property type="protein sequence ID" value="MBC8529028.1"/>
    <property type="molecule type" value="Genomic_DNA"/>
</dbReference>
<keyword evidence="1 5" id="KW-0963">Cytoplasm</keyword>
<dbReference type="Pfam" id="PF03652">
    <property type="entry name" value="RuvX"/>
    <property type="match status" value="1"/>
</dbReference>
<dbReference type="RefSeq" id="WP_249284934.1">
    <property type="nucleotide sequence ID" value="NZ_JACRSO010000002.1"/>
</dbReference>
<reference evidence="7" key="1">
    <citation type="submission" date="2020-08" db="EMBL/GenBank/DDBJ databases">
        <title>Genome public.</title>
        <authorList>
            <person name="Liu C."/>
            <person name="Sun Q."/>
        </authorList>
    </citation>
    <scope>NUCLEOTIDE SEQUENCE</scope>
    <source>
        <strain evidence="7">NSJ-44</strain>
    </source>
</reference>
<comment type="subcellular location">
    <subcellularLocation>
        <location evidence="5">Cytoplasm</location>
    </subcellularLocation>
</comment>
<evidence type="ECO:0000256" key="3">
    <source>
        <dbReference type="ARBA" id="ARBA00022722"/>
    </source>
</evidence>
<keyword evidence="4 5" id="KW-0378">Hydrolase</keyword>
<dbReference type="HAMAP" id="MF_00651">
    <property type="entry name" value="Nuclease_YqgF"/>
    <property type="match status" value="1"/>
</dbReference>
<dbReference type="AlphaFoldDB" id="A0A926CZL2"/>
<evidence type="ECO:0000313" key="7">
    <source>
        <dbReference type="EMBL" id="MBC8529028.1"/>
    </source>
</evidence>
<dbReference type="EC" id="3.1.-.-" evidence="5"/>
<dbReference type="GO" id="GO:0004518">
    <property type="term" value="F:nuclease activity"/>
    <property type="evidence" value="ECO:0007669"/>
    <property type="project" value="UniProtKB-KW"/>
</dbReference>
<evidence type="ECO:0000313" key="8">
    <source>
        <dbReference type="Proteomes" id="UP000654279"/>
    </source>
</evidence>
<dbReference type="SMART" id="SM00732">
    <property type="entry name" value="YqgFc"/>
    <property type="match status" value="1"/>
</dbReference>
<keyword evidence="3 5" id="KW-0540">Nuclease</keyword>
<name>A0A926CZL2_9FIRM</name>
<comment type="similarity">
    <text evidence="5">Belongs to the YqgF HJR family.</text>
</comment>
<dbReference type="InterPro" id="IPR005227">
    <property type="entry name" value="YqgF"/>
</dbReference>
<dbReference type="InterPro" id="IPR006641">
    <property type="entry name" value="YqgF/RNaseH-like_dom"/>
</dbReference>
<dbReference type="GO" id="GO:0005829">
    <property type="term" value="C:cytosol"/>
    <property type="evidence" value="ECO:0007669"/>
    <property type="project" value="TreeGrafter"/>
</dbReference>